<dbReference type="SUPFAM" id="SSF53335">
    <property type="entry name" value="S-adenosyl-L-methionine-dependent methyltransferases"/>
    <property type="match status" value="1"/>
</dbReference>
<name>A0A1F5BVM5_9BACT</name>
<dbReference type="Proteomes" id="UP000176650">
    <property type="component" value="Unassembled WGS sequence"/>
</dbReference>
<evidence type="ECO:0000313" key="1">
    <source>
        <dbReference type="EMBL" id="OGD34664.1"/>
    </source>
</evidence>
<gene>
    <name evidence="1" type="ORF">A2988_04150</name>
</gene>
<dbReference type="EMBL" id="MEYS01000001">
    <property type="protein sequence ID" value="OGD34664.1"/>
    <property type="molecule type" value="Genomic_DNA"/>
</dbReference>
<comment type="caution">
    <text evidence="1">The sequence shown here is derived from an EMBL/GenBank/DDBJ whole genome shotgun (WGS) entry which is preliminary data.</text>
</comment>
<accession>A0A1F5BVM5</accession>
<protein>
    <recommendedName>
        <fullName evidence="3">Methyltransferase domain-containing protein</fullName>
    </recommendedName>
</protein>
<dbReference type="CDD" id="cd02440">
    <property type="entry name" value="AdoMet_MTases"/>
    <property type="match status" value="1"/>
</dbReference>
<dbReference type="PANTHER" id="PTHR43861">
    <property type="entry name" value="TRANS-ACONITATE 2-METHYLTRANSFERASE-RELATED"/>
    <property type="match status" value="1"/>
</dbReference>
<sequence length="306" mass="35167">MHIKSPLTGSDNVEKESEIRTDFLIKHYREQLGVDVRNYFKGIDTVGIYRCLDSGYRFYHPFNITGDGKFYEELQKNAWYYMDWKWEHGKALAMVRDAKTVLEVGCAQGEFLEKVHAQKIDCTGLELNAHAAGVGRKKGLHILEESIQDHARKNKERYDVVCSFQVAEHIAPIGEFLRASLDALKPGGKLIISVPNNDSIVFKSGNDMILNMPPHHMGLWDMHSLISLQRFFPVRIEDILLEPLQTYHKGYARDIIQKKLHEKLKKRSLAWLPGVGKISNRFINMNVQALVEYIIGHTIMAVYTKK</sequence>
<organism evidence="1 2">
    <name type="scientific">Candidatus Azambacteria bacterium RIFCSPLOWO2_01_FULL_46_25</name>
    <dbReference type="NCBI Taxonomy" id="1797298"/>
    <lineage>
        <taxon>Bacteria</taxon>
        <taxon>Candidatus Azamiibacteriota</taxon>
    </lineage>
</organism>
<dbReference type="AlphaFoldDB" id="A0A1F5BVM5"/>
<dbReference type="PANTHER" id="PTHR43861:SF6">
    <property type="entry name" value="METHYLTRANSFERASE TYPE 11"/>
    <property type="match status" value="1"/>
</dbReference>
<evidence type="ECO:0000313" key="2">
    <source>
        <dbReference type="Proteomes" id="UP000176650"/>
    </source>
</evidence>
<proteinExistence type="predicted"/>
<dbReference type="Gene3D" id="3.40.50.150">
    <property type="entry name" value="Vaccinia Virus protein VP39"/>
    <property type="match status" value="1"/>
</dbReference>
<dbReference type="STRING" id="1797298.A2988_04150"/>
<evidence type="ECO:0008006" key="3">
    <source>
        <dbReference type="Google" id="ProtNLM"/>
    </source>
</evidence>
<reference evidence="1 2" key="1">
    <citation type="journal article" date="2016" name="Nat. Commun.">
        <title>Thousands of microbial genomes shed light on interconnected biogeochemical processes in an aquifer system.</title>
        <authorList>
            <person name="Anantharaman K."/>
            <person name="Brown C.T."/>
            <person name="Hug L.A."/>
            <person name="Sharon I."/>
            <person name="Castelle C.J."/>
            <person name="Probst A.J."/>
            <person name="Thomas B.C."/>
            <person name="Singh A."/>
            <person name="Wilkins M.J."/>
            <person name="Karaoz U."/>
            <person name="Brodie E.L."/>
            <person name="Williams K.H."/>
            <person name="Hubbard S.S."/>
            <person name="Banfield J.F."/>
        </authorList>
    </citation>
    <scope>NUCLEOTIDE SEQUENCE [LARGE SCALE GENOMIC DNA]</scope>
</reference>
<dbReference type="InterPro" id="IPR029063">
    <property type="entry name" value="SAM-dependent_MTases_sf"/>
</dbReference>
<dbReference type="Pfam" id="PF13489">
    <property type="entry name" value="Methyltransf_23"/>
    <property type="match status" value="1"/>
</dbReference>